<gene>
    <name evidence="2" type="ORF">LCGC14_0769830</name>
</gene>
<accession>A0A0F9SIS3</accession>
<feature type="transmembrane region" description="Helical" evidence="1">
    <location>
        <begin position="233"/>
        <end position="259"/>
    </location>
</feature>
<keyword evidence="1" id="KW-0812">Transmembrane</keyword>
<dbReference type="EMBL" id="LAZR01001941">
    <property type="protein sequence ID" value="KKN36806.1"/>
    <property type="molecule type" value="Genomic_DNA"/>
</dbReference>
<reference evidence="2" key="1">
    <citation type="journal article" date="2015" name="Nature">
        <title>Complex archaea that bridge the gap between prokaryotes and eukaryotes.</title>
        <authorList>
            <person name="Spang A."/>
            <person name="Saw J.H."/>
            <person name="Jorgensen S.L."/>
            <person name="Zaremba-Niedzwiedzka K."/>
            <person name="Martijn J."/>
            <person name="Lind A.E."/>
            <person name="van Eijk R."/>
            <person name="Schleper C."/>
            <person name="Guy L."/>
            <person name="Ettema T.J."/>
        </authorList>
    </citation>
    <scope>NUCLEOTIDE SEQUENCE</scope>
</reference>
<sequence>MSIYICRECNYAFPNELSHLIEQNIQVYCERCGSPFSLEGVKFKTAPTPIRQKVKRVTLLSQKPTASIEKLIQFLNVISFLPFLIFSFISFGLIAEIAFNGYNWFYILIDRSSLGIISLVLLSYDRVYIYPKIKEKKYNEVFLHSLCWGIVGSVFFGLGVLILIKGVLIVIFTIFNPNNKDLRVYDYGLIIKGSLNDFSAQLGFLIIFLGIYNLYFGKVYFDVFNFNFMMLEFPFFGGFPLMGLIYMGFLLISIAALLIDFRLRSKIHKKEKLKYRDSIYLFFLGVFSCAFFAAGIFVLLKAITMFILILFKPTKTPQQRQIETKSPYNIASQRILKQQENRIFSEREPELKEIVKPTISQPELTPIPEPREIKGEEEKITLKSVKREKEKKAKELKLQLHDSLLPVKDEKDKKLVQEYFTKIFAVLSKDLRKQIIDLKIPKRERKELLEELAFLAKEEQIKYIEALVLLYKEIPKKLTSRIRKLPNVKPKHYEKIIDQLKYMDVEEQTQFVQFLEENA</sequence>
<comment type="caution">
    <text evidence="2">The sequence shown here is derived from an EMBL/GenBank/DDBJ whole genome shotgun (WGS) entry which is preliminary data.</text>
</comment>
<keyword evidence="1" id="KW-1133">Transmembrane helix</keyword>
<feature type="transmembrane region" description="Helical" evidence="1">
    <location>
        <begin position="145"/>
        <end position="175"/>
    </location>
</feature>
<evidence type="ECO:0000313" key="2">
    <source>
        <dbReference type="EMBL" id="KKN36806.1"/>
    </source>
</evidence>
<organism evidence="2">
    <name type="scientific">marine sediment metagenome</name>
    <dbReference type="NCBI Taxonomy" id="412755"/>
    <lineage>
        <taxon>unclassified sequences</taxon>
        <taxon>metagenomes</taxon>
        <taxon>ecological metagenomes</taxon>
    </lineage>
</organism>
<proteinExistence type="predicted"/>
<protein>
    <submittedName>
        <fullName evidence="2">Uncharacterized protein</fullName>
    </submittedName>
</protein>
<evidence type="ECO:0000256" key="1">
    <source>
        <dbReference type="SAM" id="Phobius"/>
    </source>
</evidence>
<feature type="transmembrane region" description="Helical" evidence="1">
    <location>
        <begin position="74"/>
        <end position="98"/>
    </location>
</feature>
<keyword evidence="1" id="KW-0472">Membrane</keyword>
<name>A0A0F9SIS3_9ZZZZ</name>
<feature type="transmembrane region" description="Helical" evidence="1">
    <location>
        <begin position="202"/>
        <end position="221"/>
    </location>
</feature>
<feature type="transmembrane region" description="Helical" evidence="1">
    <location>
        <begin position="279"/>
        <end position="311"/>
    </location>
</feature>
<dbReference type="AlphaFoldDB" id="A0A0F9SIS3"/>